<dbReference type="InterPro" id="IPR008189">
    <property type="entry name" value="rRNA_ssu_MeTfrase_I"/>
</dbReference>
<dbReference type="InterPro" id="IPR035996">
    <property type="entry name" value="4pyrrol_Methylase_sf"/>
</dbReference>
<dbReference type="GO" id="GO:0008168">
    <property type="term" value="F:methyltransferase activity"/>
    <property type="evidence" value="ECO:0007669"/>
    <property type="project" value="InterPro"/>
</dbReference>
<organism evidence="1 2">
    <name type="scientific">Lithocarpus litseifolius</name>
    <dbReference type="NCBI Taxonomy" id="425828"/>
    <lineage>
        <taxon>Eukaryota</taxon>
        <taxon>Viridiplantae</taxon>
        <taxon>Streptophyta</taxon>
        <taxon>Embryophyta</taxon>
        <taxon>Tracheophyta</taxon>
        <taxon>Spermatophyta</taxon>
        <taxon>Magnoliopsida</taxon>
        <taxon>eudicotyledons</taxon>
        <taxon>Gunneridae</taxon>
        <taxon>Pentapetalae</taxon>
        <taxon>rosids</taxon>
        <taxon>fabids</taxon>
        <taxon>Fagales</taxon>
        <taxon>Fagaceae</taxon>
        <taxon>Lithocarpus</taxon>
    </lineage>
</organism>
<comment type="caution">
    <text evidence="1">The sequence shown here is derived from an EMBL/GenBank/DDBJ whole genome shotgun (WGS) entry which is preliminary data.</text>
</comment>
<dbReference type="PANTHER" id="PTHR46111:SF1">
    <property type="entry name" value="RIBOSOMAL RNA SMALL SUBUNIT METHYLTRANSFERASE I"/>
    <property type="match status" value="1"/>
</dbReference>
<evidence type="ECO:0000313" key="1">
    <source>
        <dbReference type="EMBL" id="KAK9985122.1"/>
    </source>
</evidence>
<proteinExistence type="predicted"/>
<evidence type="ECO:0000313" key="2">
    <source>
        <dbReference type="Proteomes" id="UP001459277"/>
    </source>
</evidence>
<name>A0AAW2BH70_9ROSI</name>
<protein>
    <submittedName>
        <fullName evidence="1">Uncharacterized protein</fullName>
    </submittedName>
</protein>
<dbReference type="Gene3D" id="3.40.1010.10">
    <property type="entry name" value="Cobalt-precorrin-4 Transmethylase, Domain 1"/>
    <property type="match status" value="1"/>
</dbReference>
<keyword evidence="2" id="KW-1185">Reference proteome</keyword>
<sequence length="213" mass="24458">MSYYKFNEFQREQTVLKRLKQGEIVALISDAGTLCVSDPGMDLERLCVDENIIVIPIPSLSTLVAALFDSCLATDDIAFEWRRHLCTGNWIPKHARSRRERLMVSANELVTQIFYVPPHKLHQFLKESSLHFGDSSLPLLFLEMSYLFKGVLEVYTQCHWINISNLLFLGEDGVKHQSMLCLPKGRESHCWSSMWCDGPDNLTHVVKPTNFLQ</sequence>
<dbReference type="EMBL" id="JAZDWU010000012">
    <property type="protein sequence ID" value="KAK9985122.1"/>
    <property type="molecule type" value="Genomic_DNA"/>
</dbReference>
<dbReference type="AlphaFoldDB" id="A0AAW2BH70"/>
<accession>A0AAW2BH70</accession>
<dbReference type="SUPFAM" id="SSF53790">
    <property type="entry name" value="Tetrapyrrole methylase"/>
    <property type="match status" value="1"/>
</dbReference>
<dbReference type="PANTHER" id="PTHR46111">
    <property type="entry name" value="RIBOSOMAL RNA SMALL SUBUNIT METHYLTRANSFERASE I"/>
    <property type="match status" value="1"/>
</dbReference>
<dbReference type="Proteomes" id="UP001459277">
    <property type="component" value="Unassembled WGS sequence"/>
</dbReference>
<dbReference type="InterPro" id="IPR014777">
    <property type="entry name" value="4pyrrole_Mease_sub1"/>
</dbReference>
<reference evidence="1 2" key="1">
    <citation type="submission" date="2024-01" db="EMBL/GenBank/DDBJ databases">
        <title>A telomere-to-telomere, gap-free genome of sweet tea (Lithocarpus litseifolius).</title>
        <authorList>
            <person name="Zhou J."/>
        </authorList>
    </citation>
    <scope>NUCLEOTIDE SEQUENCE [LARGE SCALE GENOMIC DNA]</scope>
    <source>
        <strain evidence="1">Zhou-2022a</strain>
        <tissue evidence="1">Leaf</tissue>
    </source>
</reference>
<gene>
    <name evidence="1" type="ORF">SO802_034647</name>
</gene>